<evidence type="ECO:0000313" key="9">
    <source>
        <dbReference type="EMBL" id="PRT55864.1"/>
    </source>
</evidence>
<evidence type="ECO:0000256" key="3">
    <source>
        <dbReference type="ARBA" id="ARBA00022658"/>
    </source>
</evidence>
<dbReference type="PANTHER" id="PTHR23113">
    <property type="entry name" value="GUANINE NUCLEOTIDE EXCHANGE FACTOR"/>
    <property type="match status" value="1"/>
</dbReference>
<keyword evidence="2 9" id="KW-0132">Cell division</keyword>
<dbReference type="SUPFAM" id="SSF48366">
    <property type="entry name" value="Ras GEF"/>
    <property type="match status" value="1"/>
</dbReference>
<dbReference type="PROSITE" id="PS00720">
    <property type="entry name" value="RASGEF"/>
    <property type="match status" value="1"/>
</dbReference>
<dbReference type="PROSITE" id="PS50212">
    <property type="entry name" value="RASGEF_NTER"/>
    <property type="match status" value="1"/>
</dbReference>
<evidence type="ECO:0000256" key="1">
    <source>
        <dbReference type="ARBA" id="ARBA00022443"/>
    </source>
</evidence>
<dbReference type="Proteomes" id="UP000238350">
    <property type="component" value="Unassembled WGS sequence"/>
</dbReference>
<dbReference type="SUPFAM" id="SSF50044">
    <property type="entry name" value="SH3-domain"/>
    <property type="match status" value="1"/>
</dbReference>
<evidence type="ECO:0000259" key="6">
    <source>
        <dbReference type="PROSITE" id="PS50002"/>
    </source>
</evidence>
<accession>A0A2T0FLJ9</accession>
<dbReference type="PANTHER" id="PTHR23113:SF368">
    <property type="entry name" value="CELL DIVISION CONTROL PROTEIN 25"/>
    <property type="match status" value="1"/>
</dbReference>
<dbReference type="OrthoDB" id="546434at2759"/>
<dbReference type="CDD" id="cd00155">
    <property type="entry name" value="RasGEF"/>
    <property type="match status" value="1"/>
</dbReference>
<keyword evidence="2 9" id="KW-0131">Cell cycle</keyword>
<dbReference type="AlphaFoldDB" id="A0A2T0FLJ9"/>
<dbReference type="RefSeq" id="XP_024665809.1">
    <property type="nucleotide sequence ID" value="XM_024810041.1"/>
</dbReference>
<dbReference type="InterPro" id="IPR036028">
    <property type="entry name" value="SH3-like_dom_sf"/>
</dbReference>
<dbReference type="SMART" id="SM00229">
    <property type="entry name" value="RasGEFN"/>
    <property type="match status" value="1"/>
</dbReference>
<evidence type="ECO:0000259" key="8">
    <source>
        <dbReference type="PROSITE" id="PS50212"/>
    </source>
</evidence>
<dbReference type="PROSITE" id="PS50002">
    <property type="entry name" value="SH3"/>
    <property type="match status" value="1"/>
</dbReference>
<dbReference type="PROSITE" id="PS50009">
    <property type="entry name" value="RASGEF_CAT"/>
    <property type="match status" value="1"/>
</dbReference>
<dbReference type="InterPro" id="IPR001452">
    <property type="entry name" value="SH3_domain"/>
</dbReference>
<keyword evidence="1 5" id="KW-0728">SH3 domain</keyword>
<feature type="domain" description="Ras-GEF" evidence="7">
    <location>
        <begin position="752"/>
        <end position="984"/>
    </location>
</feature>
<dbReference type="InterPro" id="IPR008937">
    <property type="entry name" value="Ras-like_GEF"/>
</dbReference>
<dbReference type="GO" id="GO:0005085">
    <property type="term" value="F:guanyl-nucleotide exchange factor activity"/>
    <property type="evidence" value="ECO:0007669"/>
    <property type="project" value="UniProtKB-KW"/>
</dbReference>
<keyword evidence="10" id="KW-1185">Reference proteome</keyword>
<feature type="domain" description="N-terminal Ras-GEF" evidence="8">
    <location>
        <begin position="582"/>
        <end position="716"/>
    </location>
</feature>
<evidence type="ECO:0000256" key="4">
    <source>
        <dbReference type="PROSITE-ProRule" id="PRU00168"/>
    </source>
</evidence>
<dbReference type="InterPro" id="IPR001895">
    <property type="entry name" value="RASGEF_cat_dom"/>
</dbReference>
<dbReference type="Gene3D" id="1.20.870.10">
    <property type="entry name" value="Son of sevenless (SoS) protein Chain: S domain 1"/>
    <property type="match status" value="1"/>
</dbReference>
<dbReference type="EMBL" id="NDIQ01000022">
    <property type="protein sequence ID" value="PRT55864.1"/>
    <property type="molecule type" value="Genomic_DNA"/>
</dbReference>
<dbReference type="InterPro" id="IPR023578">
    <property type="entry name" value="Ras_GEF_dom_sf"/>
</dbReference>
<dbReference type="Pfam" id="PF00617">
    <property type="entry name" value="RasGEF"/>
    <property type="match status" value="1"/>
</dbReference>
<organism evidence="9 10">
    <name type="scientific">Wickerhamiella sorbophila</name>
    <dbReference type="NCBI Taxonomy" id="45607"/>
    <lineage>
        <taxon>Eukaryota</taxon>
        <taxon>Fungi</taxon>
        <taxon>Dikarya</taxon>
        <taxon>Ascomycota</taxon>
        <taxon>Saccharomycotina</taxon>
        <taxon>Dipodascomycetes</taxon>
        <taxon>Dipodascales</taxon>
        <taxon>Trichomonascaceae</taxon>
        <taxon>Wickerhamiella</taxon>
    </lineage>
</organism>
<dbReference type="InterPro" id="IPR036964">
    <property type="entry name" value="RASGEF_cat_dom_sf"/>
</dbReference>
<dbReference type="GO" id="GO:0007265">
    <property type="term" value="P:Ras protein signal transduction"/>
    <property type="evidence" value="ECO:0007669"/>
    <property type="project" value="TreeGrafter"/>
</dbReference>
<evidence type="ECO:0000259" key="7">
    <source>
        <dbReference type="PROSITE" id="PS50009"/>
    </source>
</evidence>
<dbReference type="GO" id="GO:0051301">
    <property type="term" value="P:cell division"/>
    <property type="evidence" value="ECO:0007669"/>
    <property type="project" value="UniProtKB-KW"/>
</dbReference>
<evidence type="ECO:0000256" key="5">
    <source>
        <dbReference type="PROSITE-ProRule" id="PRU00192"/>
    </source>
</evidence>
<dbReference type="Pfam" id="PF07653">
    <property type="entry name" value="SH3_2"/>
    <property type="match status" value="1"/>
</dbReference>
<protein>
    <submittedName>
        <fullName evidence="9">Cell division control protein 25</fullName>
    </submittedName>
</protein>
<dbReference type="GO" id="GO:0005886">
    <property type="term" value="C:plasma membrane"/>
    <property type="evidence" value="ECO:0007669"/>
    <property type="project" value="TreeGrafter"/>
</dbReference>
<dbReference type="InterPro" id="IPR000651">
    <property type="entry name" value="Ras-like_Gua-exchang_fac_N"/>
</dbReference>
<feature type="domain" description="SH3" evidence="6">
    <location>
        <begin position="4"/>
        <end position="69"/>
    </location>
</feature>
<dbReference type="SMART" id="SM00147">
    <property type="entry name" value="RasGEF"/>
    <property type="match status" value="1"/>
</dbReference>
<reference evidence="9 10" key="1">
    <citation type="submission" date="2017-04" db="EMBL/GenBank/DDBJ databases">
        <title>Genome sequencing of [Candida] sorbophila.</title>
        <authorList>
            <person name="Ahn J.O."/>
        </authorList>
    </citation>
    <scope>NUCLEOTIDE SEQUENCE [LARGE SCALE GENOMIC DNA]</scope>
    <source>
        <strain evidence="9 10">DS02</strain>
    </source>
</reference>
<dbReference type="InterPro" id="IPR019804">
    <property type="entry name" value="Ras_G-nucl-exch_fac_CS"/>
</dbReference>
<keyword evidence="3 4" id="KW-0344">Guanine-nucleotide releasing factor</keyword>
<dbReference type="Gene3D" id="1.10.840.10">
    <property type="entry name" value="Ras guanine-nucleotide exchange factors catalytic domain"/>
    <property type="match status" value="1"/>
</dbReference>
<comment type="caution">
    <text evidence="9">The sequence shown here is derived from an EMBL/GenBank/DDBJ whole genome shotgun (WGS) entry which is preliminary data.</text>
</comment>
<dbReference type="GeneID" id="36517232"/>
<name>A0A2T0FLJ9_9ASCO</name>
<dbReference type="CDD" id="cd06224">
    <property type="entry name" value="REM"/>
    <property type="match status" value="1"/>
</dbReference>
<evidence type="ECO:0000256" key="2">
    <source>
        <dbReference type="ARBA" id="ARBA00022618"/>
    </source>
</evidence>
<sequence length="1000" mass="112752">MSTEVCQSAIAVEDFNPTGNIVEPPPGEVLVYKRGDTLLVTKQVPGWVYGAKGSTAGWIPISSVHIFPQRGVSRPESPVDTNSSLDFSTLSLSSRKLSEHSTSTADAVEPAEMQPELADEVHTYTVVETAQHSAIWVPYCHQGSVVYLDTKSKVMSRFLPLITLDDSEPEPIIPLPAEIKDNFSDVLESKIQSISAVSKTQPCLYKNNDFYRVLRQISRPTGTPLKSLWTRISNASPTVMYPTWPELMDGFMIAVEAARRVQDLIPSTKEEKATALEAVQHITAHIKAICCAAHVPPGTNPCLGLGAIAAAYRLMIHSVYEVHVNNVRGLKLGSLDDLSHSTIDFVTLFHLTSGYPAVEVLPLPPIVQVSVLETEWTDYLFDVDPITAEISLSSAVDKLLSVKQAMPLEASVSQDGICATILHDIEDKRDHLEESVNSCISLWNEICEEGLKQRNGLQESSVSLFSSLHAVMSIYKSIVHLIDCSELCQFIDCARPRLGDLSLLIRVRKEVYRSLLTIENSWAKPQRSLCVTDEYSSALRLVPLLFKTIDNFPKMLQGVLPSVQLERWKVVPERQAECIYDSQGHLRGATKEKLVEHLTQHIQPRPNEVSAFLMTFPAFMKHLELVDLLQDRFSVQPDAGLSRTEFRDWEVHVQRPTRLRVVNMLRMWIESYWSHPDTEEEEQQLFHRLEMLLRVLEVQEFPGSQRLHELLMRRRSSGASSIVRKSSSTQPVLDPILPSFSIDELVTPTQLSPTELARQMTLVEWVYFADITPEDCLNRALERPARNTAITDFVTHWNKATCWVSQKVLEGDTPDKRALRIAYFVETASFCRSIKNFSTMMSILSALSSAGIHRLHKTWALVSKQTKESLEEMNRLMNSSRNFQEYRDLLSLVSEAAVPFFGVCLMDLRFAQDGNSDHIHGDDKLINFAKWSMVAGIIESTLRFQRMSYRLAPLHKVTELLHEAFDQAPSLNDQYPVSLEREVRLNGKRPQLISRISSRG</sequence>
<evidence type="ECO:0000313" key="10">
    <source>
        <dbReference type="Proteomes" id="UP000238350"/>
    </source>
</evidence>
<gene>
    <name evidence="9" type="ORF">B9G98_03484</name>
</gene>
<dbReference type="Pfam" id="PF00618">
    <property type="entry name" value="RasGEF_N"/>
    <property type="match status" value="1"/>
</dbReference>
<proteinExistence type="predicted"/>
<dbReference type="STRING" id="45607.A0A2T0FLJ9"/>